<proteinExistence type="predicted"/>
<evidence type="ECO:0000313" key="2">
    <source>
        <dbReference type="EMBL" id="CAF4444987.1"/>
    </source>
</evidence>
<feature type="domain" description="Chitin-binding type-2" evidence="1">
    <location>
        <begin position="46"/>
        <end position="96"/>
    </location>
</feature>
<dbReference type="AlphaFoldDB" id="A0A820RPC4"/>
<dbReference type="Gene3D" id="2.170.140.10">
    <property type="entry name" value="Chitin binding domain"/>
    <property type="match status" value="1"/>
</dbReference>
<accession>A0A820RPC4</accession>
<name>A0A820RPC4_9BILA</name>
<reference evidence="2" key="1">
    <citation type="submission" date="2021-02" db="EMBL/GenBank/DDBJ databases">
        <authorList>
            <person name="Nowell W R."/>
        </authorList>
    </citation>
    <scope>NUCLEOTIDE SEQUENCE</scope>
</reference>
<dbReference type="InterPro" id="IPR036508">
    <property type="entry name" value="Chitin-bd_dom_sf"/>
</dbReference>
<dbReference type="SMART" id="SM00494">
    <property type="entry name" value="ChtBD2"/>
    <property type="match status" value="1"/>
</dbReference>
<dbReference type="Proteomes" id="UP000663844">
    <property type="component" value="Unassembled WGS sequence"/>
</dbReference>
<dbReference type="SUPFAM" id="SSF57625">
    <property type="entry name" value="Invertebrate chitin-binding proteins"/>
    <property type="match status" value="1"/>
</dbReference>
<dbReference type="GO" id="GO:0005576">
    <property type="term" value="C:extracellular region"/>
    <property type="evidence" value="ECO:0007669"/>
    <property type="project" value="InterPro"/>
</dbReference>
<dbReference type="Pfam" id="PF01607">
    <property type="entry name" value="CBM_14"/>
    <property type="match status" value="1"/>
</dbReference>
<evidence type="ECO:0000313" key="3">
    <source>
        <dbReference type="Proteomes" id="UP000663844"/>
    </source>
</evidence>
<comment type="caution">
    <text evidence="2">The sequence shown here is derived from an EMBL/GenBank/DDBJ whole genome shotgun (WGS) entry which is preliminary data.</text>
</comment>
<feature type="non-terminal residue" evidence="2">
    <location>
        <position position="126"/>
    </location>
</feature>
<protein>
    <recommendedName>
        <fullName evidence="1">Chitin-binding type-2 domain-containing protein</fullName>
    </recommendedName>
</protein>
<feature type="non-terminal residue" evidence="2">
    <location>
        <position position="1"/>
    </location>
</feature>
<dbReference type="GO" id="GO:0008061">
    <property type="term" value="F:chitin binding"/>
    <property type="evidence" value="ECO:0007669"/>
    <property type="project" value="InterPro"/>
</dbReference>
<gene>
    <name evidence="2" type="ORF">OXD698_LOCUS54043</name>
</gene>
<organism evidence="2 3">
    <name type="scientific">Adineta steineri</name>
    <dbReference type="NCBI Taxonomy" id="433720"/>
    <lineage>
        <taxon>Eukaryota</taxon>
        <taxon>Metazoa</taxon>
        <taxon>Spiralia</taxon>
        <taxon>Gnathifera</taxon>
        <taxon>Rotifera</taxon>
        <taxon>Eurotatoria</taxon>
        <taxon>Bdelloidea</taxon>
        <taxon>Adinetida</taxon>
        <taxon>Adinetidae</taxon>
        <taxon>Adineta</taxon>
    </lineage>
</organism>
<evidence type="ECO:0000259" key="1">
    <source>
        <dbReference type="SMART" id="SM00494"/>
    </source>
</evidence>
<sequence>PSYNKVNDYSAPAYGAPYGIQSTGEYKAYYPEALDLSRCGPAYNENPCTPYGPEYYPLSGYPNCYIQCAFERPIVKPCPGDLVWNARINLCDWATVAPAASYDNYGSSSYGTVKSNYGSAPSSSYG</sequence>
<dbReference type="EMBL" id="CAJOAZ010032101">
    <property type="protein sequence ID" value="CAF4444987.1"/>
    <property type="molecule type" value="Genomic_DNA"/>
</dbReference>
<dbReference type="InterPro" id="IPR002557">
    <property type="entry name" value="Chitin-bd_dom"/>
</dbReference>